<protein>
    <submittedName>
        <fullName evidence="4">SCO1/SenC family protein</fullName>
    </submittedName>
</protein>
<keyword evidence="3" id="KW-0732">Signal</keyword>
<reference evidence="4 5" key="1">
    <citation type="journal article" date="2013" name="Genome Announc.">
        <title>Draft Genome Sequence of an Alphaproteobacterium, Caenispirillum salinarum AK4(T), Isolated from a Solar Saltern.</title>
        <authorList>
            <person name="Khatri I."/>
            <person name="Singh A."/>
            <person name="Korpole S."/>
            <person name="Pinnaka A.K."/>
            <person name="Subramanian S."/>
        </authorList>
    </citation>
    <scope>NUCLEOTIDE SEQUENCE [LARGE SCALE GENOMIC DNA]</scope>
    <source>
        <strain evidence="4 5">AK4</strain>
    </source>
</reference>
<comment type="caution">
    <text evidence="4">The sequence shown here is derived from an EMBL/GenBank/DDBJ whole genome shotgun (WGS) entry which is preliminary data.</text>
</comment>
<dbReference type="CDD" id="cd02968">
    <property type="entry name" value="SCO"/>
    <property type="match status" value="1"/>
</dbReference>
<gene>
    <name evidence="4" type="ORF">C882_3536</name>
</gene>
<dbReference type="OrthoDB" id="9786756at2"/>
<dbReference type="STRING" id="1238182.C882_3536"/>
<evidence type="ECO:0000313" key="4">
    <source>
        <dbReference type="EMBL" id="EKV31785.1"/>
    </source>
</evidence>
<evidence type="ECO:0000313" key="5">
    <source>
        <dbReference type="Proteomes" id="UP000009881"/>
    </source>
</evidence>
<comment type="similarity">
    <text evidence="1">Belongs to the SCO1/2 family.</text>
</comment>
<dbReference type="Gene3D" id="3.40.30.10">
    <property type="entry name" value="Glutaredoxin"/>
    <property type="match status" value="1"/>
</dbReference>
<dbReference type="InterPro" id="IPR036249">
    <property type="entry name" value="Thioredoxin-like_sf"/>
</dbReference>
<feature type="signal peptide" evidence="3">
    <location>
        <begin position="1"/>
        <end position="22"/>
    </location>
</feature>
<keyword evidence="2" id="KW-0472">Membrane</keyword>
<keyword evidence="5" id="KW-1185">Reference proteome</keyword>
<dbReference type="EMBL" id="ANHY01000005">
    <property type="protein sequence ID" value="EKV31785.1"/>
    <property type="molecule type" value="Genomic_DNA"/>
</dbReference>
<keyword evidence="2" id="KW-0812">Transmembrane</keyword>
<keyword evidence="2" id="KW-1133">Transmembrane helix</keyword>
<dbReference type="RefSeq" id="WP_009539654.1">
    <property type="nucleotide sequence ID" value="NZ_ANHY01000005.1"/>
</dbReference>
<dbReference type="Proteomes" id="UP000009881">
    <property type="component" value="Unassembled WGS sequence"/>
</dbReference>
<dbReference type="InterPro" id="IPR003782">
    <property type="entry name" value="SCO1/SenC"/>
</dbReference>
<feature type="chain" id="PRO_5003929860" evidence="3">
    <location>
        <begin position="23"/>
        <end position="271"/>
    </location>
</feature>
<sequence length="271" mass="29126">MRLLLALLVLIAAAAPALPASAGVPFDPFGSVAVDTPEDARVPGGARFTDRTGAPVDLAEVVAGDVPVVLAPVYYDCPNICTVSTASLVQSLSLLTALEPGTDYRVVFFSFDPREGPGKAREALAGLKERRFDYPGLDQARFLSGPPESIEAVTRALGYRYAWDEEIQQYSHANAFAVLTPDGRVSRWINAISVEPTDLRLAIVEAGNGAVGDVSDFLLMLCYQYDPTTGKYGPIIDVSMKAAAGITLAVLFGFIGLALWREHRNRNRRAP</sequence>
<dbReference type="PANTHER" id="PTHR12151:SF8">
    <property type="entry name" value="THIOREDOXIN DOMAIN-CONTAINING PROTEIN"/>
    <property type="match status" value="1"/>
</dbReference>
<dbReference type="Pfam" id="PF02630">
    <property type="entry name" value="SCO1-SenC"/>
    <property type="match status" value="1"/>
</dbReference>
<proteinExistence type="inferred from homology"/>
<dbReference type="eggNOG" id="COG1999">
    <property type="taxonomic scope" value="Bacteria"/>
</dbReference>
<organism evidence="4 5">
    <name type="scientific">Caenispirillum salinarum AK4</name>
    <dbReference type="NCBI Taxonomy" id="1238182"/>
    <lineage>
        <taxon>Bacteria</taxon>
        <taxon>Pseudomonadati</taxon>
        <taxon>Pseudomonadota</taxon>
        <taxon>Alphaproteobacteria</taxon>
        <taxon>Rhodospirillales</taxon>
        <taxon>Novispirillaceae</taxon>
        <taxon>Caenispirillum</taxon>
    </lineage>
</organism>
<evidence type="ECO:0000256" key="2">
    <source>
        <dbReference type="SAM" id="Phobius"/>
    </source>
</evidence>
<dbReference type="AlphaFoldDB" id="K9H0K4"/>
<evidence type="ECO:0000256" key="3">
    <source>
        <dbReference type="SAM" id="SignalP"/>
    </source>
</evidence>
<evidence type="ECO:0000256" key="1">
    <source>
        <dbReference type="ARBA" id="ARBA00010996"/>
    </source>
</evidence>
<name>K9H0K4_9PROT</name>
<feature type="transmembrane region" description="Helical" evidence="2">
    <location>
        <begin position="242"/>
        <end position="260"/>
    </location>
</feature>
<dbReference type="PANTHER" id="PTHR12151">
    <property type="entry name" value="ELECTRON TRANSPORT PROTIN SCO1/SENC FAMILY MEMBER"/>
    <property type="match status" value="1"/>
</dbReference>
<accession>K9H0K4</accession>
<dbReference type="SUPFAM" id="SSF52833">
    <property type="entry name" value="Thioredoxin-like"/>
    <property type="match status" value="1"/>
</dbReference>